<dbReference type="InterPro" id="IPR018631">
    <property type="entry name" value="AAA-ATPase-like_dom"/>
</dbReference>
<feature type="compositionally biased region" description="Basic and acidic residues" evidence="1">
    <location>
        <begin position="1093"/>
        <end position="1109"/>
    </location>
</feature>
<feature type="compositionally biased region" description="Polar residues" evidence="1">
    <location>
        <begin position="1257"/>
        <end position="1271"/>
    </location>
</feature>
<sequence length="1271" mass="142361">MPALVDSSTNDELAEVRATPSDPCSPETPDHGSSRPPDDEFPKSTPHSDFKRRISDDLSGDESPRKRMKPFKSAESKTLRLPSSNQHFVEFYYDPRIVFVDKTRFLFQLPDRFRYLLLRPHGFGKTTFLSAMSQFYDIHGGDKFPEYFGTPENTRSNHRQHLCLCLKLWEIDRGVRYGLVCALRAFLVKYKTELGLSESYHLDAQDHDPLKRVLDLVRSHGKTLFVGVDDHDAPLRKNLRSRPGSTDEDVAQLLDKYLWSPLQAGADIIPKLLVTGTLSLQTPVLQDLVVPAPDQLYSCCGFTESETLRMAQKILPERMIDTSKLGAQCGGYYFACDSNISEPLVHPQIFINHLSNLLFPPRHWERDPTGGVPRLLSSLFDYLPLESVDANTVTIDGLIQFIASGAVMDVDELDSSRELDGTSVYWGTLCRAGALTHCGDCRSTLRVANRQVLSFIHSRIDKRVRELYDPHVHGSYRPDPTSDIQITWDFSDALFRYCSGRGDQNLIQILTQLLRDQTQRSFGKKREPTLKGVLELMLRNVDCMPYGSLRLLEPIVLLPSNVTRVRLYETRSYVNGAWNCLSTTLTLHGMWRGANPTPIDAEPSVDDLRELFEELCREDKETLLARPYRERGATGTSPVESFFDPWSLCTQLIAVGGVTILLRCGSDWDVYRDDLLGIEEHAPFADEDEEYFTALNDTISMPEEALELSDCDPGPDFGPEQFTLEDEEWTTMIPGDMDHVYCHWGGGQGGLVITADACRAVAMLIEMRRVDNLVDDVASELRRLVNSIEDAPPTKGAEDLLTAANVLTNMVSEQTAELKTLTERLEEDLTGIVERTKYTAQDTRLPAPDEMRTYASATAATSTPPKHAAAVANAAARERMILIKPAPDTQSWMAGLGPKELVQKARMAMTLMQNRILDEAPVGANFVGVSTMKSDAVVLHLNSKEAAKWVTSNIEVFLAEMGGTSVYKKRLFNVVAEFVPVSFDPTQDGALHVVEGDNGLATGTLAEARWIKPAVRRREGQKVAHAILGFSEPRAANTFLREGMWIEGKKVHGRKLLSEPAALERNPDAKYVYFPVEEDPGTWTTEEDEDEEFRAKEGKQPEWQRETAKRRGPGPSGHQSGRLRADMTATGLFGGAVRPTAAKGTNNMHPNPQRGIQREMTEFFPQGPSMHPDRARRMDGTTGESDQGQDNGEMDMDVSDTESEKQRKARSRRRAGEREREKERRDQQGELILTALSPLTTPSTQQRIPDIPPLEDSPQQVANSPPQGERR</sequence>
<dbReference type="EMBL" id="JARKIF010000056">
    <property type="protein sequence ID" value="KAJ7606518.1"/>
    <property type="molecule type" value="Genomic_DNA"/>
</dbReference>
<dbReference type="PANTHER" id="PTHR34825">
    <property type="entry name" value="CONSERVED PROTEIN, WITH A WEAK D-GALACTARATE DEHYDRATASE/ALTRONATE HYDROLASE DOMAIN"/>
    <property type="match status" value="1"/>
</dbReference>
<dbReference type="Pfam" id="PF09820">
    <property type="entry name" value="AAA-ATPase_like"/>
    <property type="match status" value="1"/>
</dbReference>
<feature type="compositionally biased region" description="Low complexity" evidence="1">
    <location>
        <begin position="1229"/>
        <end position="1244"/>
    </location>
</feature>
<feature type="compositionally biased region" description="Polar residues" evidence="1">
    <location>
        <begin position="1"/>
        <end position="11"/>
    </location>
</feature>
<dbReference type="AlphaFoldDB" id="A0AAD7B0G4"/>
<comment type="caution">
    <text evidence="3">The sequence shown here is derived from an EMBL/GenBank/DDBJ whole genome shotgun (WGS) entry which is preliminary data.</text>
</comment>
<proteinExistence type="predicted"/>
<feature type="compositionally biased region" description="Basic and acidic residues" evidence="1">
    <location>
        <begin position="28"/>
        <end position="56"/>
    </location>
</feature>
<feature type="compositionally biased region" description="Acidic residues" evidence="1">
    <location>
        <begin position="1079"/>
        <end position="1092"/>
    </location>
</feature>
<feature type="compositionally biased region" description="Acidic residues" evidence="1">
    <location>
        <begin position="1192"/>
        <end position="1201"/>
    </location>
</feature>
<name>A0AAD7B0G4_9AGAR</name>
<dbReference type="PANTHER" id="PTHR34825:SF1">
    <property type="entry name" value="AAA-ATPASE-LIKE DOMAIN-CONTAINING PROTEIN"/>
    <property type="match status" value="1"/>
</dbReference>
<dbReference type="Proteomes" id="UP001221142">
    <property type="component" value="Unassembled WGS sequence"/>
</dbReference>
<evidence type="ECO:0000313" key="3">
    <source>
        <dbReference type="EMBL" id="KAJ7606518.1"/>
    </source>
</evidence>
<feature type="domain" description="AAA-ATPase-like" evidence="2">
    <location>
        <begin position="96"/>
        <end position="279"/>
    </location>
</feature>
<evidence type="ECO:0000256" key="1">
    <source>
        <dbReference type="SAM" id="MobiDB-lite"/>
    </source>
</evidence>
<feature type="compositionally biased region" description="Basic and acidic residues" evidence="1">
    <location>
        <begin position="1214"/>
        <end position="1228"/>
    </location>
</feature>
<protein>
    <recommendedName>
        <fullName evidence="2">AAA-ATPase-like domain-containing protein</fullName>
    </recommendedName>
</protein>
<feature type="region of interest" description="Disordered" evidence="1">
    <location>
        <begin position="1136"/>
        <end position="1271"/>
    </location>
</feature>
<evidence type="ECO:0000313" key="4">
    <source>
        <dbReference type="Proteomes" id="UP001221142"/>
    </source>
</evidence>
<keyword evidence="4" id="KW-1185">Reference proteome</keyword>
<evidence type="ECO:0000259" key="2">
    <source>
        <dbReference type="Pfam" id="PF09820"/>
    </source>
</evidence>
<reference evidence="3" key="1">
    <citation type="submission" date="2023-03" db="EMBL/GenBank/DDBJ databases">
        <title>Massive genome expansion in bonnet fungi (Mycena s.s.) driven by repeated elements and novel gene families across ecological guilds.</title>
        <authorList>
            <consortium name="Lawrence Berkeley National Laboratory"/>
            <person name="Harder C.B."/>
            <person name="Miyauchi S."/>
            <person name="Viragh M."/>
            <person name="Kuo A."/>
            <person name="Thoen E."/>
            <person name="Andreopoulos B."/>
            <person name="Lu D."/>
            <person name="Skrede I."/>
            <person name="Drula E."/>
            <person name="Henrissat B."/>
            <person name="Morin E."/>
            <person name="Kohler A."/>
            <person name="Barry K."/>
            <person name="LaButti K."/>
            <person name="Morin E."/>
            <person name="Salamov A."/>
            <person name="Lipzen A."/>
            <person name="Mereny Z."/>
            <person name="Hegedus B."/>
            <person name="Baldrian P."/>
            <person name="Stursova M."/>
            <person name="Weitz H."/>
            <person name="Taylor A."/>
            <person name="Grigoriev I.V."/>
            <person name="Nagy L.G."/>
            <person name="Martin F."/>
            <person name="Kauserud H."/>
        </authorList>
    </citation>
    <scope>NUCLEOTIDE SEQUENCE</scope>
    <source>
        <strain evidence="3">9284</strain>
    </source>
</reference>
<feature type="region of interest" description="Disordered" evidence="1">
    <location>
        <begin position="1079"/>
        <end position="1123"/>
    </location>
</feature>
<accession>A0AAD7B0G4</accession>
<gene>
    <name evidence="3" type="ORF">FB45DRAFT_1068403</name>
</gene>
<organism evidence="3 4">
    <name type="scientific">Roridomyces roridus</name>
    <dbReference type="NCBI Taxonomy" id="1738132"/>
    <lineage>
        <taxon>Eukaryota</taxon>
        <taxon>Fungi</taxon>
        <taxon>Dikarya</taxon>
        <taxon>Basidiomycota</taxon>
        <taxon>Agaricomycotina</taxon>
        <taxon>Agaricomycetes</taxon>
        <taxon>Agaricomycetidae</taxon>
        <taxon>Agaricales</taxon>
        <taxon>Marasmiineae</taxon>
        <taxon>Mycenaceae</taxon>
        <taxon>Roridomyces</taxon>
    </lineage>
</organism>
<feature type="region of interest" description="Disordered" evidence="1">
    <location>
        <begin position="1"/>
        <end position="78"/>
    </location>
</feature>